<gene>
    <name evidence="1" type="ORF">KAALPHA_244</name>
</gene>
<sequence>MKQFNVRGLTKDLLEYARTLAICIYRIGPSSQPGFIEITLSGPANSIATFEKMLCKSNMI</sequence>
<evidence type="ECO:0000313" key="1">
    <source>
        <dbReference type="EMBL" id="QEG13262.1"/>
    </source>
</evidence>
<name>A0A5B9NKN1_9CAUD</name>
<proteinExistence type="predicted"/>
<dbReference type="Proteomes" id="UP000325316">
    <property type="component" value="Segment"/>
</dbReference>
<accession>A0A5B9NKN1</accession>
<organism evidence="1 2">
    <name type="scientific">Klebsiella phage vB_KaeM_KaAlpha</name>
    <dbReference type="NCBI Taxonomy" id="2591367"/>
    <lineage>
        <taxon>Viruses</taxon>
        <taxon>Duplodnaviria</taxon>
        <taxon>Heunggongvirae</taxon>
        <taxon>Uroviricota</taxon>
        <taxon>Caudoviricetes</taxon>
        <taxon>Pantevenvirales</taxon>
        <taxon>Straboviridae</taxon>
        <taxon>Tevenvirinae</taxon>
        <taxon>Karamvirus</taxon>
        <taxon>Karamvirus pg7</taxon>
    </lineage>
</organism>
<dbReference type="EMBL" id="MN013084">
    <property type="protein sequence ID" value="QEG13262.1"/>
    <property type="molecule type" value="Genomic_DNA"/>
</dbReference>
<evidence type="ECO:0000313" key="2">
    <source>
        <dbReference type="Proteomes" id="UP000325316"/>
    </source>
</evidence>
<protein>
    <submittedName>
        <fullName evidence="1">Uncharacterized protein</fullName>
    </submittedName>
</protein>
<reference evidence="1 2" key="1">
    <citation type="submission" date="2019-04" db="EMBL/GenBank/DDBJ databases">
        <authorList>
            <person name="Anderson K.J."/>
            <person name="Thurgood T.L."/>
            <person name="Sharma R."/>
            <person name="Arens D.K."/>
            <person name="Kruger J.L."/>
            <person name="Thompson D.W."/>
            <person name="Casjens S."/>
            <person name="Grose J.H."/>
        </authorList>
    </citation>
    <scope>NUCLEOTIDE SEQUENCE [LARGE SCALE GENOMIC DNA]</scope>
</reference>